<keyword evidence="6" id="KW-1185">Reference proteome</keyword>
<feature type="region of interest" description="Disordered" evidence="2">
    <location>
        <begin position="271"/>
        <end position="304"/>
    </location>
</feature>
<accession>A0AAV0BH06</accession>
<feature type="compositionally biased region" description="Low complexity" evidence="2">
    <location>
        <begin position="1158"/>
        <end position="1179"/>
    </location>
</feature>
<evidence type="ECO:0000259" key="3">
    <source>
        <dbReference type="PROSITE" id="PS50238"/>
    </source>
</evidence>
<dbReference type="SUPFAM" id="SSF48350">
    <property type="entry name" value="GTPase activation domain, GAP"/>
    <property type="match status" value="1"/>
</dbReference>
<feature type="region of interest" description="Disordered" evidence="2">
    <location>
        <begin position="922"/>
        <end position="954"/>
    </location>
</feature>
<comment type="caution">
    <text evidence="5">The sequence shown here is derived from an EMBL/GenBank/DDBJ whole genome shotgun (WGS) entry which is preliminary data.</text>
</comment>
<dbReference type="Pfam" id="PF00620">
    <property type="entry name" value="RhoGAP"/>
    <property type="match status" value="1"/>
</dbReference>
<evidence type="ECO:0000313" key="5">
    <source>
        <dbReference type="EMBL" id="CAH7685778.1"/>
    </source>
</evidence>
<protein>
    <recommendedName>
        <fullName evidence="7">Rho-GAP domain-containing protein</fullName>
    </recommendedName>
</protein>
<feature type="domain" description="Rho-GAP" evidence="3">
    <location>
        <begin position="708"/>
        <end position="908"/>
    </location>
</feature>
<dbReference type="PANTHER" id="PTHR23065:SF17">
    <property type="entry name" value="RHO-GTPASE-ACTIVATING PROTEIN RGD2"/>
    <property type="match status" value="1"/>
</dbReference>
<dbReference type="GO" id="GO:0007010">
    <property type="term" value="P:cytoskeleton organization"/>
    <property type="evidence" value="ECO:0007669"/>
    <property type="project" value="TreeGrafter"/>
</dbReference>
<dbReference type="InterPro" id="IPR031160">
    <property type="entry name" value="F_BAR_dom"/>
</dbReference>
<reference evidence="5" key="1">
    <citation type="submission" date="2022-06" db="EMBL/GenBank/DDBJ databases">
        <authorList>
            <consortium name="SYNGENTA / RWTH Aachen University"/>
        </authorList>
    </citation>
    <scope>NUCLEOTIDE SEQUENCE</scope>
</reference>
<dbReference type="GO" id="GO:0005096">
    <property type="term" value="F:GTPase activator activity"/>
    <property type="evidence" value="ECO:0007669"/>
    <property type="project" value="TreeGrafter"/>
</dbReference>
<dbReference type="EMBL" id="CALTRL010005743">
    <property type="protein sequence ID" value="CAH7685778.1"/>
    <property type="molecule type" value="Genomic_DNA"/>
</dbReference>
<dbReference type="Proteomes" id="UP001153365">
    <property type="component" value="Unassembled WGS sequence"/>
</dbReference>
<dbReference type="InterPro" id="IPR027267">
    <property type="entry name" value="AH/BAR_dom_sf"/>
</dbReference>
<feature type="compositionally biased region" description="Low complexity" evidence="2">
    <location>
        <begin position="1124"/>
        <end position="1143"/>
    </location>
</feature>
<feature type="compositionally biased region" description="Polar residues" evidence="2">
    <location>
        <begin position="280"/>
        <end position="290"/>
    </location>
</feature>
<dbReference type="GO" id="GO:0005886">
    <property type="term" value="C:plasma membrane"/>
    <property type="evidence" value="ECO:0007669"/>
    <property type="project" value="TreeGrafter"/>
</dbReference>
<feature type="compositionally biased region" description="Polar residues" evidence="2">
    <location>
        <begin position="213"/>
        <end position="227"/>
    </location>
</feature>
<dbReference type="SMART" id="SM00055">
    <property type="entry name" value="FCH"/>
    <property type="match status" value="1"/>
</dbReference>
<dbReference type="InterPro" id="IPR008936">
    <property type="entry name" value="Rho_GTPase_activation_prot"/>
</dbReference>
<sequence>MSDENETKHNPSTESPANAQNSDPTPTSSPIDHKKSVKTASSPGSTGSVLKIPATFDRWFWTPDYRTGVTKLFNKLKAGLRESDELINFIRKRAAFERAYAHQLQTSLDISLDPDGFGYDDGASFLFAYKQLVSSQSDLAAAHSKLALQLDRLVIGPFETWSTEHEQRLSKSIAKVESVLAQWEKQSREVTKLKERYERKTREADEAEEDSSFSPAAQNPRRVSSPSAMVKVEGESTVIDRTGFAPGESYTEIGKKVGEQAIGLGRAVSKSMRIGGGRSSGLNQEKNSISEFAETAPRTTGELSEIAEKELPESPKEMDSLIHSALDKGKAKANSISESNPVERSEKLLADENQNFPRGSISKGPLLDIVGVVKPPFEWSKLFEKAHETVYKQSVKIPLLGTYPDAHSGEDLVIFFKTNIPELGGKIDSATEFCRQLSQELCILRLIGEIGNKFMPTHDAFYVWKPEAFVLHEMSSTSEFDEDNQVSPKMKKPFSWSESTFATSSTKSSFGIISPLPYINSSSNGAENKNVSSGGFAKYFQSAVSQAAKGINELSATVGVAAPSISIDQHGESRAERLRRESLNAEKVYFSYVTRLDEARLILEQTISEHCSFLQKCELDRLRAGKAVIMGFNAAVATLIPRMREMASHANVLNESLSPEGDISALVERYRTGPFRPTPVQFHSCRDHDVRFNFGIDLGKWQDAQDESELTNIPGVPLVLSRLLENLEKKYPKIPSHSERRKAWIYDVPLRAVHNLRMALNNPRKDLISEAQLDVLDAPLLAATVKLWLLELDPPAVHYSRYEDVKAIYPQLAGMETPSEDAKIDVLAALLSRLPKPNLMVLDAIVSHLRNLINSTEVQEDDETYLSKLGLSLSKALLRPKVETSITLSDRFQPLFVIDLIKYYDRILPVAIGLRNKLIEQERKKPQRKHTRPVDMRVRRSELGIEGSVSDGKAQEILQKHRRRISHLEPGAALHSPTEDLKVSKSLTANIEKFSTAPDEVAMDQPLTPPMSAETSPLKEKDQLQTNEGQIEQVDLTEAKLEGHPNIRREPPVTSSPIEVLKEPENLVSPLDAPFVPPVQVDDQAPTDMPFVPPTQSNFSTEVTGRGYPSTLDDDDIPLTAKANLSRLSSGGGVNSSLSRNRGIVNPRSRSGSKIIRPSSVASNSNSPLPSSTGGSTSPQKKGPSFDSLRSQFESTNRKAASNRPDLPVTPETSASNRYRRAAPAKKLSEVSDS</sequence>
<feature type="domain" description="F-BAR" evidence="4">
    <location>
        <begin position="54"/>
        <end position="662"/>
    </location>
</feature>
<evidence type="ECO:0000256" key="1">
    <source>
        <dbReference type="PROSITE-ProRule" id="PRU01077"/>
    </source>
</evidence>
<feature type="compositionally biased region" description="Basic and acidic residues" evidence="2">
    <location>
        <begin position="932"/>
        <end position="943"/>
    </location>
</feature>
<keyword evidence="1" id="KW-0175">Coiled coil</keyword>
<organism evidence="5 6">
    <name type="scientific">Phakopsora pachyrhizi</name>
    <name type="common">Asian soybean rust disease fungus</name>
    <dbReference type="NCBI Taxonomy" id="170000"/>
    <lineage>
        <taxon>Eukaryota</taxon>
        <taxon>Fungi</taxon>
        <taxon>Dikarya</taxon>
        <taxon>Basidiomycota</taxon>
        <taxon>Pucciniomycotina</taxon>
        <taxon>Pucciniomycetes</taxon>
        <taxon>Pucciniales</taxon>
        <taxon>Phakopsoraceae</taxon>
        <taxon>Phakopsora</taxon>
    </lineage>
</organism>
<dbReference type="InterPro" id="IPR000198">
    <property type="entry name" value="RhoGAP_dom"/>
</dbReference>
<dbReference type="SMART" id="SM00324">
    <property type="entry name" value="RhoGAP"/>
    <property type="match status" value="1"/>
</dbReference>
<feature type="region of interest" description="Disordered" evidence="2">
    <location>
        <begin position="1"/>
        <end position="46"/>
    </location>
</feature>
<dbReference type="GO" id="GO:0005737">
    <property type="term" value="C:cytoplasm"/>
    <property type="evidence" value="ECO:0007669"/>
    <property type="project" value="TreeGrafter"/>
</dbReference>
<dbReference type="PANTHER" id="PTHR23065">
    <property type="entry name" value="PROLINE-SERINE-THREONINE PHOSPHATASE INTERACTING PROTEIN 1"/>
    <property type="match status" value="1"/>
</dbReference>
<dbReference type="GO" id="GO:0007264">
    <property type="term" value="P:small GTPase-mediated signal transduction"/>
    <property type="evidence" value="ECO:0007669"/>
    <property type="project" value="TreeGrafter"/>
</dbReference>
<feature type="compositionally biased region" description="Basic and acidic residues" evidence="2">
    <location>
        <begin position="1"/>
        <end position="11"/>
    </location>
</feature>
<feature type="compositionally biased region" description="Polar residues" evidence="2">
    <location>
        <begin position="12"/>
        <end position="30"/>
    </location>
</feature>
<evidence type="ECO:0000313" key="6">
    <source>
        <dbReference type="Proteomes" id="UP001153365"/>
    </source>
</evidence>
<dbReference type="GO" id="GO:0000935">
    <property type="term" value="C:division septum"/>
    <property type="evidence" value="ECO:0007669"/>
    <property type="project" value="TreeGrafter"/>
</dbReference>
<feature type="region of interest" description="Disordered" evidence="2">
    <location>
        <begin position="197"/>
        <end position="230"/>
    </location>
</feature>
<dbReference type="SUPFAM" id="SSF103657">
    <property type="entry name" value="BAR/IMD domain-like"/>
    <property type="match status" value="1"/>
</dbReference>
<dbReference type="InterPro" id="IPR001060">
    <property type="entry name" value="FCH_dom"/>
</dbReference>
<feature type="compositionally biased region" description="Polar residues" evidence="2">
    <location>
        <begin position="1094"/>
        <end position="1103"/>
    </location>
</feature>
<feature type="compositionally biased region" description="Polar residues" evidence="2">
    <location>
        <begin position="1188"/>
        <end position="1200"/>
    </location>
</feature>
<name>A0AAV0BH06_PHAPC</name>
<gene>
    <name evidence="5" type="ORF">PPACK8108_LOCUS20354</name>
</gene>
<dbReference type="Pfam" id="PF00611">
    <property type="entry name" value="FCH"/>
    <property type="match status" value="1"/>
</dbReference>
<dbReference type="PROSITE" id="PS50238">
    <property type="entry name" value="RHOGAP"/>
    <property type="match status" value="1"/>
</dbReference>
<feature type="region of interest" description="Disordered" evidence="2">
    <location>
        <begin position="995"/>
        <end position="1021"/>
    </location>
</feature>
<dbReference type="AlphaFoldDB" id="A0AAV0BH06"/>
<dbReference type="Gene3D" id="1.10.555.10">
    <property type="entry name" value="Rho GTPase activation protein"/>
    <property type="match status" value="1"/>
</dbReference>
<evidence type="ECO:0008006" key="7">
    <source>
        <dbReference type="Google" id="ProtNLM"/>
    </source>
</evidence>
<evidence type="ECO:0000256" key="2">
    <source>
        <dbReference type="SAM" id="MobiDB-lite"/>
    </source>
</evidence>
<feature type="region of interest" description="Disordered" evidence="2">
    <location>
        <begin position="1069"/>
        <end position="1234"/>
    </location>
</feature>
<dbReference type="Gene3D" id="1.20.1270.60">
    <property type="entry name" value="Arfaptin homology (AH) domain/BAR domain"/>
    <property type="match status" value="2"/>
</dbReference>
<evidence type="ECO:0000259" key="4">
    <source>
        <dbReference type="PROSITE" id="PS51741"/>
    </source>
</evidence>
<dbReference type="PROSITE" id="PS51741">
    <property type="entry name" value="F_BAR"/>
    <property type="match status" value="1"/>
</dbReference>
<proteinExistence type="predicted"/>